<evidence type="ECO:0000256" key="1">
    <source>
        <dbReference type="SAM" id="MobiDB-lite"/>
    </source>
</evidence>
<dbReference type="AlphaFoldDB" id="A0A6G4WF21"/>
<dbReference type="GO" id="GO:0006355">
    <property type="term" value="P:regulation of DNA-templated transcription"/>
    <property type="evidence" value="ECO:0007669"/>
    <property type="project" value="InterPro"/>
</dbReference>
<evidence type="ECO:0000313" key="4">
    <source>
        <dbReference type="Proteomes" id="UP001642900"/>
    </source>
</evidence>
<dbReference type="SUPFAM" id="SSF47598">
    <property type="entry name" value="Ribbon-helix-helix"/>
    <property type="match status" value="1"/>
</dbReference>
<dbReference type="Proteomes" id="UP001642900">
    <property type="component" value="Unassembled WGS sequence"/>
</dbReference>
<dbReference type="InterPro" id="IPR010985">
    <property type="entry name" value="Ribbon_hlx_hlx"/>
</dbReference>
<dbReference type="EMBL" id="JAAKZF010000028">
    <property type="protein sequence ID" value="NGO53209.1"/>
    <property type="molecule type" value="Genomic_DNA"/>
</dbReference>
<accession>A0A6G4WF21</accession>
<reference evidence="3 4" key="1">
    <citation type="submission" date="2020-02" db="EMBL/GenBank/DDBJ databases">
        <title>Genome sequence of strain CCNWXJ40-4.</title>
        <authorList>
            <person name="Gao J."/>
            <person name="Sun J."/>
        </authorList>
    </citation>
    <scope>NUCLEOTIDE SEQUENCE [LARGE SCALE GENOMIC DNA]</scope>
    <source>
        <strain evidence="3 4">CCNWXJ 40-4</strain>
    </source>
</reference>
<evidence type="ECO:0000259" key="2">
    <source>
        <dbReference type="Pfam" id="PF22513"/>
    </source>
</evidence>
<sequence>MGSMVIRNIPDDVLERFKQQARSEGKSAEQLAREALAEKAKPSREEIIRRMDEIRSRSQPVDLETALRIMEEARAERDARPYVPGLDNDH</sequence>
<gene>
    <name evidence="3" type="ORF">G6N73_18895</name>
</gene>
<proteinExistence type="predicted"/>
<dbReference type="Pfam" id="PF22513">
    <property type="entry name" value="FitA-like_RHH"/>
    <property type="match status" value="1"/>
</dbReference>
<feature type="domain" description="Antitoxin FitA-like ribbon-helix-helix" evidence="2">
    <location>
        <begin position="3"/>
        <end position="39"/>
    </location>
</feature>
<protein>
    <recommendedName>
        <fullName evidence="2">Antitoxin FitA-like ribbon-helix-helix domain-containing protein</fullName>
    </recommendedName>
</protein>
<keyword evidence="4" id="KW-1185">Reference proteome</keyword>
<feature type="region of interest" description="Disordered" evidence="1">
    <location>
        <begin position="20"/>
        <end position="41"/>
    </location>
</feature>
<dbReference type="InterPro" id="IPR053853">
    <property type="entry name" value="FitA-like_RHH"/>
</dbReference>
<name>A0A6G4WF21_9HYPH</name>
<organism evidence="3 4">
    <name type="scientific">Allomesorhizobium camelthorni</name>
    <dbReference type="NCBI Taxonomy" id="475069"/>
    <lineage>
        <taxon>Bacteria</taxon>
        <taxon>Pseudomonadati</taxon>
        <taxon>Pseudomonadota</taxon>
        <taxon>Alphaproteobacteria</taxon>
        <taxon>Hyphomicrobiales</taxon>
        <taxon>Phyllobacteriaceae</taxon>
        <taxon>Allomesorhizobium</taxon>
    </lineage>
</organism>
<evidence type="ECO:0000313" key="3">
    <source>
        <dbReference type="EMBL" id="NGO53209.1"/>
    </source>
</evidence>
<comment type="caution">
    <text evidence="3">The sequence shown here is derived from an EMBL/GenBank/DDBJ whole genome shotgun (WGS) entry which is preliminary data.</text>
</comment>
<dbReference type="RefSeq" id="WP_165030351.1">
    <property type="nucleotide sequence ID" value="NZ_JAAKZF010000028.1"/>
</dbReference>